<dbReference type="SUPFAM" id="SSF54534">
    <property type="entry name" value="FKBP-like"/>
    <property type="match status" value="1"/>
</dbReference>
<feature type="signal peptide" evidence="6">
    <location>
        <begin position="1"/>
        <end position="23"/>
    </location>
</feature>
<proteinExistence type="predicted"/>
<dbReference type="AlphaFoldDB" id="A0A150GEG4"/>
<evidence type="ECO:0000256" key="2">
    <source>
        <dbReference type="ARBA" id="ARBA00013194"/>
    </source>
</evidence>
<feature type="chain" id="PRO_5007562001" description="peptidylprolyl isomerase" evidence="6">
    <location>
        <begin position="24"/>
        <end position="108"/>
    </location>
</feature>
<dbReference type="InterPro" id="IPR046357">
    <property type="entry name" value="PPIase_dom_sf"/>
</dbReference>
<keyword evidence="9" id="KW-1185">Reference proteome</keyword>
<evidence type="ECO:0000256" key="6">
    <source>
        <dbReference type="SAM" id="SignalP"/>
    </source>
</evidence>
<keyword evidence="4 5" id="KW-0413">Isomerase</keyword>
<keyword evidence="3 5" id="KW-0697">Rotamase</keyword>
<sequence>MARRVQLFALLALCALSLALVDAAKKKSKDVKDLQIGVKFKPEKCDRTTRNGDSVHVHYTGTLTDGTKFDSSVDRGTPFVFTLGRGNVIKGWDQGLLGMCRLAAQDPR</sequence>
<dbReference type="InterPro" id="IPR001179">
    <property type="entry name" value="PPIase_FKBP_dom"/>
</dbReference>
<evidence type="ECO:0000256" key="4">
    <source>
        <dbReference type="ARBA" id="ARBA00023235"/>
    </source>
</evidence>
<dbReference type="Pfam" id="PF00254">
    <property type="entry name" value="FKBP_C"/>
    <property type="match status" value="1"/>
</dbReference>
<accession>A0A150GEG4</accession>
<reference evidence="9" key="1">
    <citation type="journal article" date="2016" name="Nat. Commun.">
        <title>The Gonium pectorale genome demonstrates co-option of cell cycle regulation during the evolution of multicellularity.</title>
        <authorList>
            <person name="Hanschen E.R."/>
            <person name="Marriage T.N."/>
            <person name="Ferris P.J."/>
            <person name="Hamaji T."/>
            <person name="Toyoda A."/>
            <person name="Fujiyama A."/>
            <person name="Neme R."/>
            <person name="Noguchi H."/>
            <person name="Minakuchi Y."/>
            <person name="Suzuki M."/>
            <person name="Kawai-Toyooka H."/>
            <person name="Smith D.R."/>
            <person name="Sparks H."/>
            <person name="Anderson J."/>
            <person name="Bakaric R."/>
            <person name="Luria V."/>
            <person name="Karger A."/>
            <person name="Kirschner M.W."/>
            <person name="Durand P.M."/>
            <person name="Michod R.E."/>
            <person name="Nozaki H."/>
            <person name="Olson B.J."/>
        </authorList>
    </citation>
    <scope>NUCLEOTIDE SEQUENCE [LARGE SCALE GENOMIC DNA]</scope>
    <source>
        <strain evidence="9">NIES-2863</strain>
    </source>
</reference>
<evidence type="ECO:0000313" key="9">
    <source>
        <dbReference type="Proteomes" id="UP000075714"/>
    </source>
</evidence>
<gene>
    <name evidence="8" type="ORF">GPECTOR_29g133</name>
</gene>
<evidence type="ECO:0000256" key="1">
    <source>
        <dbReference type="ARBA" id="ARBA00000971"/>
    </source>
</evidence>
<dbReference type="PANTHER" id="PTHR45779">
    <property type="entry name" value="PEPTIDYLPROLYL ISOMERASE"/>
    <property type="match status" value="1"/>
</dbReference>
<evidence type="ECO:0000259" key="7">
    <source>
        <dbReference type="PROSITE" id="PS50059"/>
    </source>
</evidence>
<dbReference type="InterPro" id="IPR044609">
    <property type="entry name" value="FKBP2/11"/>
</dbReference>
<evidence type="ECO:0000256" key="5">
    <source>
        <dbReference type="PROSITE-ProRule" id="PRU00277"/>
    </source>
</evidence>
<dbReference type="PROSITE" id="PS50059">
    <property type="entry name" value="FKBP_PPIASE"/>
    <property type="match status" value="1"/>
</dbReference>
<dbReference type="EMBL" id="LSYV01000030">
    <property type="protein sequence ID" value="KXZ48229.1"/>
    <property type="molecule type" value="Genomic_DNA"/>
</dbReference>
<dbReference type="GO" id="GO:0003755">
    <property type="term" value="F:peptidyl-prolyl cis-trans isomerase activity"/>
    <property type="evidence" value="ECO:0007669"/>
    <property type="project" value="UniProtKB-KW"/>
</dbReference>
<evidence type="ECO:0000313" key="8">
    <source>
        <dbReference type="EMBL" id="KXZ48229.1"/>
    </source>
</evidence>
<dbReference type="GO" id="GO:0005783">
    <property type="term" value="C:endoplasmic reticulum"/>
    <property type="evidence" value="ECO:0007669"/>
    <property type="project" value="TreeGrafter"/>
</dbReference>
<evidence type="ECO:0000256" key="3">
    <source>
        <dbReference type="ARBA" id="ARBA00023110"/>
    </source>
</evidence>
<dbReference type="EC" id="5.2.1.8" evidence="2 5"/>
<keyword evidence="6" id="KW-0732">Signal</keyword>
<dbReference type="PANTHER" id="PTHR45779:SF7">
    <property type="entry name" value="PEPTIDYLPROLYL ISOMERASE"/>
    <property type="match status" value="1"/>
</dbReference>
<comment type="caution">
    <text evidence="8">The sequence shown here is derived from an EMBL/GenBank/DDBJ whole genome shotgun (WGS) entry which is preliminary data.</text>
</comment>
<name>A0A150GEG4_GONPE</name>
<dbReference type="Gene3D" id="3.10.50.40">
    <property type="match status" value="1"/>
</dbReference>
<comment type="catalytic activity">
    <reaction evidence="1 5">
        <text>[protein]-peptidylproline (omega=180) = [protein]-peptidylproline (omega=0)</text>
        <dbReference type="Rhea" id="RHEA:16237"/>
        <dbReference type="Rhea" id="RHEA-COMP:10747"/>
        <dbReference type="Rhea" id="RHEA-COMP:10748"/>
        <dbReference type="ChEBI" id="CHEBI:83833"/>
        <dbReference type="ChEBI" id="CHEBI:83834"/>
        <dbReference type="EC" id="5.2.1.8"/>
    </reaction>
</comment>
<organism evidence="8 9">
    <name type="scientific">Gonium pectorale</name>
    <name type="common">Green alga</name>
    <dbReference type="NCBI Taxonomy" id="33097"/>
    <lineage>
        <taxon>Eukaryota</taxon>
        <taxon>Viridiplantae</taxon>
        <taxon>Chlorophyta</taxon>
        <taxon>core chlorophytes</taxon>
        <taxon>Chlorophyceae</taxon>
        <taxon>CS clade</taxon>
        <taxon>Chlamydomonadales</taxon>
        <taxon>Volvocaceae</taxon>
        <taxon>Gonium</taxon>
    </lineage>
</organism>
<protein>
    <recommendedName>
        <fullName evidence="2 5">peptidylprolyl isomerase</fullName>
        <ecNumber evidence="2 5">5.2.1.8</ecNumber>
    </recommendedName>
</protein>
<feature type="domain" description="PPIase FKBP-type" evidence="7">
    <location>
        <begin position="52"/>
        <end position="99"/>
    </location>
</feature>
<dbReference type="OrthoDB" id="1902587at2759"/>
<dbReference type="STRING" id="33097.A0A150GEG4"/>
<dbReference type="Proteomes" id="UP000075714">
    <property type="component" value="Unassembled WGS sequence"/>
</dbReference>